<evidence type="ECO:0000313" key="2">
    <source>
        <dbReference type="EMBL" id="MFD1661934.1"/>
    </source>
</evidence>
<dbReference type="CDD" id="cd00085">
    <property type="entry name" value="HNHc"/>
    <property type="match status" value="1"/>
</dbReference>
<dbReference type="InterPro" id="IPR002711">
    <property type="entry name" value="HNH"/>
</dbReference>
<dbReference type="SMART" id="SM00507">
    <property type="entry name" value="HNHc"/>
    <property type="match status" value="1"/>
</dbReference>
<keyword evidence="3" id="KW-1185">Reference proteome</keyword>
<dbReference type="InterPro" id="IPR058813">
    <property type="entry name" value="DNA-SBD_ScoMcrA"/>
</dbReference>
<reference evidence="3" key="1">
    <citation type="journal article" date="2019" name="Int. J. Syst. Evol. Microbiol.">
        <title>The Global Catalogue of Microorganisms (GCM) 10K type strain sequencing project: providing services to taxonomists for standard genome sequencing and annotation.</title>
        <authorList>
            <consortium name="The Broad Institute Genomics Platform"/>
            <consortium name="The Broad Institute Genome Sequencing Center for Infectious Disease"/>
            <person name="Wu L."/>
            <person name="Ma J."/>
        </authorList>
    </citation>
    <scope>NUCLEOTIDE SEQUENCE [LARGE SCALE GENOMIC DNA]</scope>
    <source>
        <strain evidence="3">CGMCC 1.12470</strain>
    </source>
</reference>
<dbReference type="InterPro" id="IPR058712">
    <property type="entry name" value="SRA_ScoMcrA"/>
</dbReference>
<dbReference type="Pfam" id="PF01844">
    <property type="entry name" value="HNH"/>
    <property type="match status" value="1"/>
</dbReference>
<comment type="caution">
    <text evidence="2">The sequence shown here is derived from an EMBL/GenBank/DDBJ whole genome shotgun (WGS) entry which is preliminary data.</text>
</comment>
<accession>A0ABW4IX60</accession>
<keyword evidence="2" id="KW-0378">Hydrolase</keyword>
<dbReference type="Pfam" id="PF26340">
    <property type="entry name" value="DNA-SBD_ScoMcrA"/>
    <property type="match status" value="1"/>
</dbReference>
<proteinExistence type="predicted"/>
<keyword evidence="2" id="KW-0255">Endonuclease</keyword>
<name>A0ABW4IX60_9ACTN</name>
<keyword evidence="2" id="KW-0540">Nuclease</keyword>
<dbReference type="EMBL" id="JBHUDX010000084">
    <property type="protein sequence ID" value="MFD1661934.1"/>
    <property type="molecule type" value="Genomic_DNA"/>
</dbReference>
<dbReference type="Proteomes" id="UP001597261">
    <property type="component" value="Unassembled WGS sequence"/>
</dbReference>
<dbReference type="Gene3D" id="1.10.30.50">
    <property type="match status" value="1"/>
</dbReference>
<dbReference type="InterPro" id="IPR003615">
    <property type="entry name" value="HNH_nuc"/>
</dbReference>
<feature type="domain" description="HNH nuclease" evidence="1">
    <location>
        <begin position="326"/>
        <end position="387"/>
    </location>
</feature>
<dbReference type="RefSeq" id="WP_381088677.1">
    <property type="nucleotide sequence ID" value="NZ_JBHUDX010000084.1"/>
</dbReference>
<evidence type="ECO:0000313" key="3">
    <source>
        <dbReference type="Proteomes" id="UP001597261"/>
    </source>
</evidence>
<sequence>MGPLLVAFAGSSDGQLDVLYPFWALQRDKLWEIAESEDLALTGQGRRPPQLSALDEANPLAGLREEDYTRLSEDPELAAWAVSTLLLRFFSPTPPMMLEALGVKELVAGQIATSLRPVPGEPYAHRNAIADVYGGNRVLGITPLADGILTVYSDDKGPYADQRLPAMDWIAYTGDGLSGDQTLTAGNRRMAEYQEQQKALRYWHKPYKGHWTFETWTVIVQRRRRWGRGQDGQQRREFVWILAPVPSPLRETWSPEVLEALEQDDGQLHDDSLDVIPLELNSSAERQPTSAREKYKRLSAAAHRTAVGRTRQSKLAQVERYLRSPAAREAVVLRSGGRCENPSCLGHPLEHTDADEPILEVDHVNGLAKTGQDTPEVMIALCPNCHALKTRGRNRRPLQQRLLDEARDRHRAFMEGS</sequence>
<evidence type="ECO:0000259" key="1">
    <source>
        <dbReference type="SMART" id="SM00507"/>
    </source>
</evidence>
<gene>
    <name evidence="2" type="ORF">ACFSL4_28045</name>
</gene>
<dbReference type="Pfam" id="PF26348">
    <property type="entry name" value="SRA_ScoMcrA"/>
    <property type="match status" value="1"/>
</dbReference>
<protein>
    <submittedName>
        <fullName evidence="2">HNH endonuclease</fullName>
    </submittedName>
</protein>
<organism evidence="2 3">
    <name type="scientific">Streptomyces caeni</name>
    <dbReference type="NCBI Taxonomy" id="2307231"/>
    <lineage>
        <taxon>Bacteria</taxon>
        <taxon>Bacillati</taxon>
        <taxon>Actinomycetota</taxon>
        <taxon>Actinomycetes</taxon>
        <taxon>Kitasatosporales</taxon>
        <taxon>Streptomycetaceae</taxon>
        <taxon>Streptomyces</taxon>
    </lineage>
</organism>
<dbReference type="GO" id="GO:0004519">
    <property type="term" value="F:endonuclease activity"/>
    <property type="evidence" value="ECO:0007669"/>
    <property type="project" value="UniProtKB-KW"/>
</dbReference>